<keyword evidence="3" id="KW-1185">Reference proteome</keyword>
<evidence type="ECO:0000313" key="3">
    <source>
        <dbReference type="Proteomes" id="UP001595976"/>
    </source>
</evidence>
<reference evidence="3" key="1">
    <citation type="journal article" date="2019" name="Int. J. Syst. Evol. Microbiol.">
        <title>The Global Catalogue of Microorganisms (GCM) 10K type strain sequencing project: providing services to taxonomists for standard genome sequencing and annotation.</title>
        <authorList>
            <consortium name="The Broad Institute Genomics Platform"/>
            <consortium name="The Broad Institute Genome Sequencing Center for Infectious Disease"/>
            <person name="Wu L."/>
            <person name="Ma J."/>
        </authorList>
    </citation>
    <scope>NUCLEOTIDE SEQUENCE [LARGE SCALE GENOMIC DNA]</scope>
    <source>
        <strain evidence="3">CGMCC 1.15643</strain>
    </source>
</reference>
<feature type="region of interest" description="Disordered" evidence="1">
    <location>
        <begin position="137"/>
        <end position="172"/>
    </location>
</feature>
<dbReference type="RefSeq" id="WP_260349516.1">
    <property type="nucleotide sequence ID" value="NZ_JAOAOS010000018.1"/>
</dbReference>
<comment type="caution">
    <text evidence="2">The sequence shown here is derived from an EMBL/GenBank/DDBJ whole genome shotgun (WGS) entry which is preliminary data.</text>
</comment>
<protein>
    <submittedName>
        <fullName evidence="2">DUF3102 domain-containing protein</fullName>
    </submittedName>
</protein>
<organism evidence="2 3">
    <name type="scientific">Bosea minatitlanensis</name>
    <dbReference type="NCBI Taxonomy" id="128782"/>
    <lineage>
        <taxon>Bacteria</taxon>
        <taxon>Pseudomonadati</taxon>
        <taxon>Pseudomonadota</taxon>
        <taxon>Alphaproteobacteria</taxon>
        <taxon>Hyphomicrobiales</taxon>
        <taxon>Boseaceae</taxon>
        <taxon>Bosea</taxon>
    </lineage>
</organism>
<dbReference type="Proteomes" id="UP001595976">
    <property type="component" value="Unassembled WGS sequence"/>
</dbReference>
<accession>A0ABW0F785</accession>
<dbReference type="InterPro" id="IPR021451">
    <property type="entry name" value="DUF3102"/>
</dbReference>
<gene>
    <name evidence="2" type="ORF">ACFPK2_20355</name>
</gene>
<sequence length="243" mass="26525">MLPNRISSETAITPAELKVSAQKIKDLRLSATASSVEIGRELLRVKEKLPHGIFVKWVERACEFKIRTAQDLMKLAREAETDAKLVALMVPSTLRVYLSKKTPPSVREAIRQRLENGERVSRSDLHSQIADIRAKAGAETGAPPAREGFSSSFLSSGLRGSVDGRRSDGGGDKARKVAELLLSRLSAEDYDQIMDGTSWEVWNRVFVWMRAARGAQTGEAEPALSSAPAPSLAIADMPSAKLQ</sequence>
<dbReference type="EMBL" id="JBHSLI010000010">
    <property type="protein sequence ID" value="MFC5295347.1"/>
    <property type="molecule type" value="Genomic_DNA"/>
</dbReference>
<dbReference type="Pfam" id="PF11300">
    <property type="entry name" value="DUF3102"/>
    <property type="match status" value="1"/>
</dbReference>
<feature type="compositionally biased region" description="Basic and acidic residues" evidence="1">
    <location>
        <begin position="162"/>
        <end position="172"/>
    </location>
</feature>
<evidence type="ECO:0000313" key="2">
    <source>
        <dbReference type="EMBL" id="MFC5295347.1"/>
    </source>
</evidence>
<feature type="compositionally biased region" description="Low complexity" evidence="1">
    <location>
        <begin position="148"/>
        <end position="161"/>
    </location>
</feature>
<name>A0ABW0F785_9HYPH</name>
<proteinExistence type="predicted"/>
<evidence type="ECO:0000256" key="1">
    <source>
        <dbReference type="SAM" id="MobiDB-lite"/>
    </source>
</evidence>